<dbReference type="Proteomes" id="UP000184114">
    <property type="component" value="Unassembled WGS sequence"/>
</dbReference>
<dbReference type="Gene3D" id="2.40.10.270">
    <property type="entry name" value="Bacteriophage SPP1 head-tail adaptor protein"/>
    <property type="match status" value="1"/>
</dbReference>
<keyword evidence="2" id="KW-1185">Reference proteome</keyword>
<dbReference type="InterPro" id="IPR008767">
    <property type="entry name" value="Phage_SPP1_head-tail_adaptor"/>
</dbReference>
<dbReference type="GeneID" id="90994546"/>
<proteinExistence type="predicted"/>
<protein>
    <submittedName>
        <fullName evidence="1">Phage head-tail adaptor, putative, SPP1 family</fullName>
    </submittedName>
</protein>
<reference evidence="2" key="1">
    <citation type="submission" date="2016-11" db="EMBL/GenBank/DDBJ databases">
        <authorList>
            <person name="Varghese N."/>
            <person name="Submissions S."/>
        </authorList>
    </citation>
    <scope>NUCLEOTIDE SEQUENCE [LARGE SCALE GENOMIC DNA]</scope>
    <source>
        <strain evidence="2">DSM 18095</strain>
    </source>
</reference>
<dbReference type="Pfam" id="PF05521">
    <property type="entry name" value="Phage_HCP"/>
    <property type="match status" value="1"/>
</dbReference>
<accession>A0A1M4Z6C6</accession>
<dbReference type="EMBL" id="FQTY01000022">
    <property type="protein sequence ID" value="SHF13540.1"/>
    <property type="molecule type" value="Genomic_DNA"/>
</dbReference>
<dbReference type="RefSeq" id="WP_072977665.1">
    <property type="nucleotide sequence ID" value="NZ_FQTY01000022.1"/>
</dbReference>
<gene>
    <name evidence="1" type="ORF">SAMN02745784_02923</name>
</gene>
<name>A0A1M4Z6C6_9FIRM</name>
<evidence type="ECO:0000313" key="1">
    <source>
        <dbReference type="EMBL" id="SHF13540.1"/>
    </source>
</evidence>
<dbReference type="NCBIfam" id="TIGR01563">
    <property type="entry name" value="gp16_SPP1"/>
    <property type="match status" value="1"/>
</dbReference>
<dbReference type="AlphaFoldDB" id="A0A1M4Z6C6"/>
<evidence type="ECO:0000313" key="2">
    <source>
        <dbReference type="Proteomes" id="UP000184114"/>
    </source>
</evidence>
<sequence>MNPGRLKDRITLQRKKEQEGSVIDLDDYEDYIPLWSEARFLKGRNFYAARAANVKTDVEFIIRYRTDIDETMGIKFNNRFYEIEGILPLDNNSMYLVVKAYEVKHDM</sequence>
<organism evidence="1 2">
    <name type="scientific">Tissierella praeacuta DSM 18095</name>
    <dbReference type="NCBI Taxonomy" id="1123404"/>
    <lineage>
        <taxon>Bacteria</taxon>
        <taxon>Bacillati</taxon>
        <taxon>Bacillota</taxon>
        <taxon>Tissierellia</taxon>
        <taxon>Tissierellales</taxon>
        <taxon>Tissierellaceae</taxon>
        <taxon>Tissierella</taxon>
    </lineage>
</organism>
<dbReference type="STRING" id="1123404.SAMN02745784_02923"/>
<dbReference type="InterPro" id="IPR038666">
    <property type="entry name" value="SSP1_head-tail_sf"/>
</dbReference>